<feature type="region of interest" description="Disordered" evidence="1">
    <location>
        <begin position="132"/>
        <end position="156"/>
    </location>
</feature>
<dbReference type="InterPro" id="IPR000719">
    <property type="entry name" value="Prot_kinase_dom"/>
</dbReference>
<dbReference type="AlphaFoldDB" id="A0A1Y2E5G4"/>
<dbReference type="OrthoDB" id="79687at2759"/>
<proteinExistence type="predicted"/>
<keyword evidence="4" id="KW-1185">Reference proteome</keyword>
<dbReference type="EMBL" id="MCGR01000062">
    <property type="protein sequence ID" value="ORY66808.1"/>
    <property type="molecule type" value="Genomic_DNA"/>
</dbReference>
<dbReference type="InterPro" id="IPR011009">
    <property type="entry name" value="Kinase-like_dom_sf"/>
</dbReference>
<dbReference type="SUPFAM" id="SSF56112">
    <property type="entry name" value="Protein kinase-like (PK-like)"/>
    <property type="match status" value="1"/>
</dbReference>
<evidence type="ECO:0000256" key="1">
    <source>
        <dbReference type="SAM" id="MobiDB-lite"/>
    </source>
</evidence>
<dbReference type="PANTHER" id="PTHR12984">
    <property type="entry name" value="SCY1-RELATED S/T PROTEIN KINASE-LIKE"/>
    <property type="match status" value="1"/>
</dbReference>
<dbReference type="GO" id="GO:0005524">
    <property type="term" value="F:ATP binding"/>
    <property type="evidence" value="ECO:0007669"/>
    <property type="project" value="InterPro"/>
</dbReference>
<feature type="domain" description="Protein kinase" evidence="2">
    <location>
        <begin position="45"/>
        <end position="336"/>
    </location>
</feature>
<feature type="compositionally biased region" description="Low complexity" evidence="1">
    <location>
        <begin position="761"/>
        <end position="774"/>
    </location>
</feature>
<feature type="compositionally biased region" description="Low complexity" evidence="1">
    <location>
        <begin position="800"/>
        <end position="821"/>
    </location>
</feature>
<comment type="caution">
    <text evidence="3">The sequence shown here is derived from an EMBL/GenBank/DDBJ whole genome shotgun (WGS) entry which is preliminary data.</text>
</comment>
<dbReference type="Gene3D" id="3.30.200.20">
    <property type="entry name" value="Phosphorylase Kinase, domain 1"/>
    <property type="match status" value="1"/>
</dbReference>
<feature type="compositionally biased region" description="Basic and acidic residues" evidence="1">
    <location>
        <begin position="613"/>
        <end position="625"/>
    </location>
</feature>
<dbReference type="STRING" id="106004.A0A1Y2E5G4"/>
<feature type="compositionally biased region" description="Low complexity" evidence="1">
    <location>
        <begin position="831"/>
        <end position="843"/>
    </location>
</feature>
<dbReference type="GO" id="GO:0004672">
    <property type="term" value="F:protein kinase activity"/>
    <property type="evidence" value="ECO:0007669"/>
    <property type="project" value="InterPro"/>
</dbReference>
<evidence type="ECO:0000313" key="3">
    <source>
        <dbReference type="EMBL" id="ORY66808.1"/>
    </source>
</evidence>
<name>A0A1Y2E5G4_9BASI</name>
<feature type="compositionally biased region" description="Polar residues" evidence="1">
    <location>
        <begin position="733"/>
        <end position="742"/>
    </location>
</feature>
<dbReference type="FunCoup" id="A0A1Y2E5G4">
    <property type="interactions" value="560"/>
</dbReference>
<feature type="compositionally biased region" description="Low complexity" evidence="1">
    <location>
        <begin position="132"/>
        <end position="141"/>
    </location>
</feature>
<dbReference type="InterPro" id="IPR016024">
    <property type="entry name" value="ARM-type_fold"/>
</dbReference>
<feature type="compositionally biased region" description="Pro residues" evidence="1">
    <location>
        <begin position="744"/>
        <end position="760"/>
    </location>
</feature>
<dbReference type="InParanoid" id="A0A1Y2E5G4"/>
<dbReference type="InterPro" id="IPR011989">
    <property type="entry name" value="ARM-like"/>
</dbReference>
<sequence>MEYLTTALSAASSLASRSALSSSYTLHSSSPNSPTTPLQIGVWRVEQATHNSNGKKVSIWSAEKSSLVQASGRGKDANTQRRLDKAVEVLKKEASSLSRLRHPCILEMAEPMEETRSSITFATEPITSSLRSAISASSSSSSRRRAGGEGEDDLELDEVEIQKGLSQLAKGLQFLHESAKLVHGNLTPEAVVINAKGDWKLSGFGLSTYLFDPQTGVPAKWQFLEYDHALPPSLQRDLDYVAPEYLLDETAPSPSNDMYSLGLLLHTLHLPPTPPFSFHTSLSSARSTLESSLSPARPLPQWRKLSPEVQEVLGGLVTRYPSRRLSAREFEASSYFQSLLVGTLNFLSREGFNAQSGEAQTGFLKGLIQVLPRFSAKVNRRKVLPSLLEETRKPNLVPFLLPNILYIAAGMDEDSFRTQVLPSLKPLFSIKDPPQAVISLLDNMGIFVEKCEKGVFREEVMPLIYFALESDNPIVLERALKVVPGLSETLDYTTVKQTLFPKITAVFTKTTMLSVKVNTLICFHSMIQILDKFTLTEKLVPLLAKIKTKEPAVMIATLAVHEAMGSKVEIEAIATLILPQLWAMSMGPLLNAGQFAKFMSVIKRLGTRVEEEHSRQLGELRRLEESSAGAGVNGGAGGGGEVMDFESLVRGGGLGVNGVGAKKVANDVWGEESPRSLTPNAFSPPITPTLSPNPPPSSFAPAPAFHNPPRPNPTSRLSTSSSSSRALGARTVPPTSFNSTAFPQPTPTSPPLPALPPPGQQSPSFPSSFPVAVASPPPPPTTAGLKNFAALQPSRPGLGSPAASSNSVASQPASMSSSSYSTGRPNYDLGPTSTSAAPSSIFTAPPPAPAAAKPSWNVLPPVSSPAPSPSMPPGFAPGGVLQPKVVAPKKVEGQNFGAWKDFDPLG</sequence>
<protein>
    <recommendedName>
        <fullName evidence="2">Protein kinase domain-containing protein</fullName>
    </recommendedName>
</protein>
<organism evidence="3 4">
    <name type="scientific">Leucosporidium creatinivorum</name>
    <dbReference type="NCBI Taxonomy" id="106004"/>
    <lineage>
        <taxon>Eukaryota</taxon>
        <taxon>Fungi</taxon>
        <taxon>Dikarya</taxon>
        <taxon>Basidiomycota</taxon>
        <taxon>Pucciniomycotina</taxon>
        <taxon>Microbotryomycetes</taxon>
        <taxon>Leucosporidiales</taxon>
        <taxon>Leucosporidium</taxon>
    </lineage>
</organism>
<dbReference type="InterPro" id="IPR051177">
    <property type="entry name" value="CIK-Related_Protein"/>
</dbReference>
<dbReference type="PROSITE" id="PS50011">
    <property type="entry name" value="PROTEIN_KINASE_DOM"/>
    <property type="match status" value="1"/>
</dbReference>
<dbReference type="Pfam" id="PF00069">
    <property type="entry name" value="Pkinase"/>
    <property type="match status" value="1"/>
</dbReference>
<dbReference type="SUPFAM" id="SSF48371">
    <property type="entry name" value="ARM repeat"/>
    <property type="match status" value="1"/>
</dbReference>
<dbReference type="Gene3D" id="1.10.510.10">
    <property type="entry name" value="Transferase(Phosphotransferase) domain 1"/>
    <property type="match status" value="1"/>
</dbReference>
<feature type="compositionally biased region" description="Pro residues" evidence="1">
    <location>
        <begin position="685"/>
        <end position="698"/>
    </location>
</feature>
<reference evidence="3 4" key="1">
    <citation type="submission" date="2016-07" db="EMBL/GenBank/DDBJ databases">
        <title>Pervasive Adenine N6-methylation of Active Genes in Fungi.</title>
        <authorList>
            <consortium name="DOE Joint Genome Institute"/>
            <person name="Mondo S.J."/>
            <person name="Dannebaum R.O."/>
            <person name="Kuo R.C."/>
            <person name="Labutti K."/>
            <person name="Haridas S."/>
            <person name="Kuo A."/>
            <person name="Salamov A."/>
            <person name="Ahrendt S.R."/>
            <person name="Lipzen A."/>
            <person name="Sullivan W."/>
            <person name="Andreopoulos W.B."/>
            <person name="Clum A."/>
            <person name="Lindquist E."/>
            <person name="Daum C."/>
            <person name="Ramamoorthy G.K."/>
            <person name="Gryganskyi A."/>
            <person name="Culley D."/>
            <person name="Magnuson J.K."/>
            <person name="James T.Y."/>
            <person name="O'Malley M.A."/>
            <person name="Stajich J.E."/>
            <person name="Spatafora J.W."/>
            <person name="Visel A."/>
            <person name="Grigoriev I.V."/>
        </authorList>
    </citation>
    <scope>NUCLEOTIDE SEQUENCE [LARGE SCALE GENOMIC DNA]</scope>
    <source>
        <strain evidence="3 4">62-1032</strain>
    </source>
</reference>
<feature type="region of interest" description="Disordered" evidence="1">
    <location>
        <begin position="671"/>
        <end position="853"/>
    </location>
</feature>
<evidence type="ECO:0000259" key="2">
    <source>
        <dbReference type="PROSITE" id="PS50011"/>
    </source>
</evidence>
<evidence type="ECO:0000313" key="4">
    <source>
        <dbReference type="Proteomes" id="UP000193467"/>
    </source>
</evidence>
<gene>
    <name evidence="3" type="ORF">BCR35DRAFT_308461</name>
</gene>
<feature type="region of interest" description="Disordered" evidence="1">
    <location>
        <begin position="613"/>
        <end position="639"/>
    </location>
</feature>
<feature type="compositionally biased region" description="Low complexity" evidence="1">
    <location>
        <begin position="713"/>
        <end position="730"/>
    </location>
</feature>
<dbReference type="Proteomes" id="UP000193467">
    <property type="component" value="Unassembled WGS sequence"/>
</dbReference>
<accession>A0A1Y2E5G4</accession>
<dbReference type="SMART" id="SM00220">
    <property type="entry name" value="S_TKc"/>
    <property type="match status" value="1"/>
</dbReference>
<dbReference type="Gene3D" id="1.25.10.10">
    <property type="entry name" value="Leucine-rich Repeat Variant"/>
    <property type="match status" value="1"/>
</dbReference>
<dbReference type="PANTHER" id="PTHR12984:SF6">
    <property type="entry name" value="SCY1-LIKE PROTEIN 2"/>
    <property type="match status" value="1"/>
</dbReference>